<sequence length="488" mass="57394">MFNNKLILPSNVIYSIVYDARGVLLSILVNEEYPMQMEKILDVKIWRPPPHPRRNELLKAIDTYRAKYLHRDKTAYSIRWWISLKRILRRFDLIKLFRDFNTWYPSANIRRYCRYFPFSCATTRFLHISKRQYSFGKSNLSSHCLIARYRDYERRNISCKLHLAKVSLLRDRFDNTVATDSQENARDTSQQIVIRFRISPSGISPKEREHALPAFVNSRLTFCPTVAQLGNILSPFRRAFPFACGFHPVSHSRRRRGSSRSRRDNSFSSGELRAGPIEARRNNSWMREEREPRRGERDGGRGRQAIQIRNFPCGDSVAAGYPFPRNPGSSAPEWGRIAPRDSRRDSGRRARCYPALFIYFCLLQNIKKSDNYLRCLLREIKLYPIPLHSILVPFRKVNVEKTFRDTSSYSYEQTREWITPFNKSIISWVMELIQTDINGHSRLYAENVEHRKSNSRSETGEIAPSRMMKSFAVCIRLGTEILFRRKNI</sequence>
<reference evidence="2 3" key="1">
    <citation type="submission" date="2023-03" db="EMBL/GenBank/DDBJ databases">
        <title>High recombination rates correlate with genetic variation in Cardiocondyla obscurior ants.</title>
        <authorList>
            <person name="Errbii M."/>
        </authorList>
    </citation>
    <scope>NUCLEOTIDE SEQUENCE [LARGE SCALE GENOMIC DNA]</scope>
    <source>
        <strain evidence="2">Alpha-2009</strain>
        <tissue evidence="2">Whole body</tissue>
    </source>
</reference>
<dbReference type="AlphaFoldDB" id="A0AAW2EW42"/>
<dbReference type="Proteomes" id="UP001430953">
    <property type="component" value="Unassembled WGS sequence"/>
</dbReference>
<protein>
    <submittedName>
        <fullName evidence="2">Uncharacterized protein</fullName>
    </submittedName>
</protein>
<keyword evidence="3" id="KW-1185">Reference proteome</keyword>
<evidence type="ECO:0000256" key="1">
    <source>
        <dbReference type="SAM" id="MobiDB-lite"/>
    </source>
</evidence>
<organism evidence="2 3">
    <name type="scientific">Cardiocondyla obscurior</name>
    <dbReference type="NCBI Taxonomy" id="286306"/>
    <lineage>
        <taxon>Eukaryota</taxon>
        <taxon>Metazoa</taxon>
        <taxon>Ecdysozoa</taxon>
        <taxon>Arthropoda</taxon>
        <taxon>Hexapoda</taxon>
        <taxon>Insecta</taxon>
        <taxon>Pterygota</taxon>
        <taxon>Neoptera</taxon>
        <taxon>Endopterygota</taxon>
        <taxon>Hymenoptera</taxon>
        <taxon>Apocrita</taxon>
        <taxon>Aculeata</taxon>
        <taxon>Formicoidea</taxon>
        <taxon>Formicidae</taxon>
        <taxon>Myrmicinae</taxon>
        <taxon>Cardiocondyla</taxon>
    </lineage>
</organism>
<feature type="compositionally biased region" description="Basic residues" evidence="1">
    <location>
        <begin position="250"/>
        <end position="260"/>
    </location>
</feature>
<feature type="region of interest" description="Disordered" evidence="1">
    <location>
        <begin position="250"/>
        <end position="305"/>
    </location>
</feature>
<accession>A0AAW2EW42</accession>
<feature type="compositionally biased region" description="Basic and acidic residues" evidence="1">
    <location>
        <begin position="278"/>
        <end position="301"/>
    </location>
</feature>
<comment type="caution">
    <text evidence="2">The sequence shown here is derived from an EMBL/GenBank/DDBJ whole genome shotgun (WGS) entry which is preliminary data.</text>
</comment>
<evidence type="ECO:0000313" key="3">
    <source>
        <dbReference type="Proteomes" id="UP001430953"/>
    </source>
</evidence>
<feature type="region of interest" description="Disordered" evidence="1">
    <location>
        <begin position="325"/>
        <end position="346"/>
    </location>
</feature>
<proteinExistence type="predicted"/>
<gene>
    <name evidence="2" type="ORF">PUN28_015715</name>
</gene>
<evidence type="ECO:0000313" key="2">
    <source>
        <dbReference type="EMBL" id="KAL0107342.1"/>
    </source>
</evidence>
<name>A0AAW2EW42_9HYME</name>
<dbReference type="EMBL" id="JADYXP020000017">
    <property type="protein sequence ID" value="KAL0107342.1"/>
    <property type="molecule type" value="Genomic_DNA"/>
</dbReference>